<keyword evidence="2" id="KW-1185">Reference proteome</keyword>
<organism evidence="1 2">
    <name type="scientific">Legionella parisiensis</name>
    <dbReference type="NCBI Taxonomy" id="45071"/>
    <lineage>
        <taxon>Bacteria</taxon>
        <taxon>Pseudomonadati</taxon>
        <taxon>Pseudomonadota</taxon>
        <taxon>Gammaproteobacteria</taxon>
        <taxon>Legionellales</taxon>
        <taxon>Legionellaceae</taxon>
        <taxon>Legionella</taxon>
    </lineage>
</organism>
<dbReference type="AlphaFoldDB" id="A0A1E5JPD4"/>
<evidence type="ECO:0000313" key="2">
    <source>
        <dbReference type="Proteomes" id="UP000095229"/>
    </source>
</evidence>
<name>A0A1E5JPD4_9GAMM</name>
<dbReference type="STRING" id="45071.Lpar_3357"/>
<dbReference type="PATRIC" id="fig|45071.6.peg.3619"/>
<reference evidence="1 2" key="1">
    <citation type="submission" date="2016-02" db="EMBL/GenBank/DDBJ databases">
        <title>Secondary metabolites in Legionella.</title>
        <authorList>
            <person name="Tobias N.J."/>
            <person name="Bode H.B."/>
        </authorList>
    </citation>
    <scope>NUCLEOTIDE SEQUENCE [LARGE SCALE GENOMIC DNA]</scope>
    <source>
        <strain evidence="1 2">DSM 19216</strain>
    </source>
</reference>
<evidence type="ECO:0000313" key="1">
    <source>
        <dbReference type="EMBL" id="OEH46407.1"/>
    </source>
</evidence>
<protein>
    <recommendedName>
        <fullName evidence="3">Coiled coil protein</fullName>
    </recommendedName>
</protein>
<proteinExistence type="predicted"/>
<dbReference type="OrthoDB" id="5653618at2"/>
<dbReference type="RefSeq" id="WP_058518932.1">
    <property type="nucleotide sequence ID" value="NZ_CAAAIE010000001.1"/>
</dbReference>
<gene>
    <name evidence="1" type="ORF">lpari_02746</name>
</gene>
<sequence>MPALNKLNPELKEALGTMSDLVSRYDELVEKSKKESLRDNQDATQYVDDVIKRYNLIKKTSPRSSALQEKKESFLSLLKGHAAEVGILAFSKPGDLASRLKELDFEPSKIDEITKGIEQAGGDDDLLSLIISSVVTSETLLSCPDGHHHGHPFATVTSFGSGSHHHGHW</sequence>
<dbReference type="Proteomes" id="UP000095229">
    <property type="component" value="Unassembled WGS sequence"/>
</dbReference>
<dbReference type="EMBL" id="LSOG01000069">
    <property type="protein sequence ID" value="OEH46407.1"/>
    <property type="molecule type" value="Genomic_DNA"/>
</dbReference>
<accession>A0A1E5JPD4</accession>
<evidence type="ECO:0008006" key="3">
    <source>
        <dbReference type="Google" id="ProtNLM"/>
    </source>
</evidence>
<comment type="caution">
    <text evidence="1">The sequence shown here is derived from an EMBL/GenBank/DDBJ whole genome shotgun (WGS) entry which is preliminary data.</text>
</comment>